<accession>A0A1N6RVB7</accession>
<dbReference type="AlphaFoldDB" id="A0A1N6RVB7"/>
<name>A0A1N6RVB7_9FLAO</name>
<evidence type="ECO:0000313" key="3">
    <source>
        <dbReference type="EMBL" id="SIQ32830.1"/>
    </source>
</evidence>
<reference evidence="4" key="1">
    <citation type="submission" date="2017-01" db="EMBL/GenBank/DDBJ databases">
        <authorList>
            <person name="Varghese N."/>
            <person name="Submissions S."/>
        </authorList>
    </citation>
    <scope>NUCLEOTIDE SEQUENCE [LARGE SCALE GENOMIC DNA]</scope>
    <source>
        <strain evidence="4">DSM 15366</strain>
    </source>
</reference>
<keyword evidence="4" id="KW-1185">Reference proteome</keyword>
<dbReference type="SUPFAM" id="SSF52058">
    <property type="entry name" value="L domain-like"/>
    <property type="match status" value="1"/>
</dbReference>
<sequence length="240" mass="27308">MIHGLKTSNCSEKMLNYKHLIYSVIIFLMMCSCSNEQVDIPDINFKNALLYSNCIDTNGDGKGDSDADTNNDNQIQLSEIKNLEFLDVSSKNIISLQGIDNFTKLKYLDCYKNELVHLDVTKNTNLEVLFCFDNKLIQLDVSKNTNLIELGCRGNKLTSLDLSQNKKLRIVYCYKNNLTTLNVKNGNNANMSTMWAFDNPHLFSIAVNDKNTDFPLCDREDYSGWCKDVIASYSTETSLR</sequence>
<dbReference type="Gene3D" id="3.80.10.10">
    <property type="entry name" value="Ribonuclease Inhibitor"/>
    <property type="match status" value="1"/>
</dbReference>
<dbReference type="GO" id="GO:0035591">
    <property type="term" value="F:signaling adaptor activity"/>
    <property type="evidence" value="ECO:0007669"/>
    <property type="project" value="TreeGrafter"/>
</dbReference>
<evidence type="ECO:0000256" key="2">
    <source>
        <dbReference type="ARBA" id="ARBA00022737"/>
    </source>
</evidence>
<evidence type="ECO:0000313" key="4">
    <source>
        <dbReference type="Proteomes" id="UP000186953"/>
    </source>
</evidence>
<protein>
    <recommendedName>
        <fullName evidence="5">Leucine Rich repeat-containing protein</fullName>
    </recommendedName>
</protein>
<keyword evidence="1" id="KW-0433">Leucine-rich repeat</keyword>
<proteinExistence type="predicted"/>
<dbReference type="EMBL" id="FTMA01000001">
    <property type="protein sequence ID" value="SIQ32830.1"/>
    <property type="molecule type" value="Genomic_DNA"/>
</dbReference>
<dbReference type="Proteomes" id="UP000186953">
    <property type="component" value="Unassembled WGS sequence"/>
</dbReference>
<gene>
    <name evidence="3" type="ORF">SAMN05421797_1011414</name>
</gene>
<dbReference type="PANTHER" id="PTHR47566">
    <property type="match status" value="1"/>
</dbReference>
<dbReference type="PANTHER" id="PTHR47566:SF1">
    <property type="entry name" value="PROTEIN NUD1"/>
    <property type="match status" value="1"/>
</dbReference>
<keyword evidence="2" id="KW-0677">Repeat</keyword>
<evidence type="ECO:0008006" key="5">
    <source>
        <dbReference type="Google" id="ProtNLM"/>
    </source>
</evidence>
<dbReference type="InterPro" id="IPR052574">
    <property type="entry name" value="CDIRP"/>
</dbReference>
<dbReference type="PROSITE" id="PS51257">
    <property type="entry name" value="PROKAR_LIPOPROTEIN"/>
    <property type="match status" value="1"/>
</dbReference>
<organism evidence="3 4">
    <name type="scientific">Maribacter ulvicola</name>
    <dbReference type="NCBI Taxonomy" id="228959"/>
    <lineage>
        <taxon>Bacteria</taxon>
        <taxon>Pseudomonadati</taxon>
        <taxon>Bacteroidota</taxon>
        <taxon>Flavobacteriia</taxon>
        <taxon>Flavobacteriales</taxon>
        <taxon>Flavobacteriaceae</taxon>
        <taxon>Maribacter</taxon>
    </lineage>
</organism>
<dbReference type="STRING" id="228959.SAMN05421797_1011414"/>
<dbReference type="InterPro" id="IPR032675">
    <property type="entry name" value="LRR_dom_sf"/>
</dbReference>
<evidence type="ECO:0000256" key="1">
    <source>
        <dbReference type="ARBA" id="ARBA00022614"/>
    </source>
</evidence>